<organism evidence="3 4">
    <name type="scientific">Stratiformator vulcanicus</name>
    <dbReference type="NCBI Taxonomy" id="2527980"/>
    <lineage>
        <taxon>Bacteria</taxon>
        <taxon>Pseudomonadati</taxon>
        <taxon>Planctomycetota</taxon>
        <taxon>Planctomycetia</taxon>
        <taxon>Planctomycetales</taxon>
        <taxon>Planctomycetaceae</taxon>
        <taxon>Stratiformator</taxon>
    </lineage>
</organism>
<dbReference type="GO" id="GO:0016787">
    <property type="term" value="F:hydrolase activity"/>
    <property type="evidence" value="ECO:0007669"/>
    <property type="project" value="UniProtKB-KW"/>
</dbReference>
<dbReference type="PANTHER" id="PTHR37294">
    <property type="entry name" value="3'-5' EXORIBONUCLEASE YHAM"/>
    <property type="match status" value="1"/>
</dbReference>
<dbReference type="OrthoDB" id="9778453at2"/>
<reference evidence="3 4" key="1">
    <citation type="submission" date="2019-02" db="EMBL/GenBank/DDBJ databases">
        <title>Deep-cultivation of Planctomycetes and their phenomic and genomic characterization uncovers novel biology.</title>
        <authorList>
            <person name="Wiegand S."/>
            <person name="Jogler M."/>
            <person name="Boedeker C."/>
            <person name="Pinto D."/>
            <person name="Vollmers J."/>
            <person name="Rivas-Marin E."/>
            <person name="Kohn T."/>
            <person name="Peeters S.H."/>
            <person name="Heuer A."/>
            <person name="Rast P."/>
            <person name="Oberbeckmann S."/>
            <person name="Bunk B."/>
            <person name="Jeske O."/>
            <person name="Meyerdierks A."/>
            <person name="Storesund J.E."/>
            <person name="Kallscheuer N."/>
            <person name="Luecker S."/>
            <person name="Lage O.M."/>
            <person name="Pohl T."/>
            <person name="Merkel B.J."/>
            <person name="Hornburger P."/>
            <person name="Mueller R.-W."/>
            <person name="Bruemmer F."/>
            <person name="Labrenz M."/>
            <person name="Spormann A.M."/>
            <person name="Op den Camp H."/>
            <person name="Overmann J."/>
            <person name="Amann R."/>
            <person name="Jetten M.S.M."/>
            <person name="Mascher T."/>
            <person name="Medema M.H."/>
            <person name="Devos D.P."/>
            <person name="Kaster A.-K."/>
            <person name="Ovreas L."/>
            <person name="Rohde M."/>
            <person name="Galperin M.Y."/>
            <person name="Jogler C."/>
        </authorList>
    </citation>
    <scope>NUCLEOTIDE SEQUENCE [LARGE SCALE GENOMIC DNA]</scope>
    <source>
        <strain evidence="3 4">Pan189</strain>
    </source>
</reference>
<dbReference type="InterPro" id="IPR006674">
    <property type="entry name" value="HD_domain"/>
</dbReference>
<name>A0A517R7U3_9PLAN</name>
<dbReference type="PROSITE" id="PS51831">
    <property type="entry name" value="HD"/>
    <property type="match status" value="1"/>
</dbReference>
<keyword evidence="4" id="KW-1185">Reference proteome</keyword>
<dbReference type="EC" id="3.1.-.-" evidence="3"/>
<dbReference type="SUPFAM" id="SSF109604">
    <property type="entry name" value="HD-domain/PDEase-like"/>
    <property type="match status" value="1"/>
</dbReference>
<dbReference type="InterPro" id="IPR050798">
    <property type="entry name" value="YhaM_exoribonuc/phosphodiest"/>
</dbReference>
<dbReference type="CDD" id="cd00077">
    <property type="entry name" value="HDc"/>
    <property type="match status" value="1"/>
</dbReference>
<dbReference type="EMBL" id="CP036268">
    <property type="protein sequence ID" value="QDT39935.1"/>
    <property type="molecule type" value="Genomic_DNA"/>
</dbReference>
<evidence type="ECO:0000313" key="3">
    <source>
        <dbReference type="EMBL" id="QDT39935.1"/>
    </source>
</evidence>
<feature type="domain" description="HD" evidence="2">
    <location>
        <begin position="174"/>
        <end position="303"/>
    </location>
</feature>
<protein>
    <submittedName>
        <fullName evidence="3">3'-5' exoribonuclease YhaM</fullName>
        <ecNumber evidence="3">3.1.-.-</ecNumber>
    </submittedName>
</protein>
<evidence type="ECO:0000313" key="4">
    <source>
        <dbReference type="Proteomes" id="UP000317318"/>
    </source>
</evidence>
<dbReference type="Proteomes" id="UP000317318">
    <property type="component" value="Chromosome"/>
</dbReference>
<dbReference type="SMART" id="SM00471">
    <property type="entry name" value="HDc"/>
    <property type="match status" value="1"/>
</dbReference>
<gene>
    <name evidence="3" type="primary">yhaM_2</name>
    <name evidence="3" type="ORF">Pan189_43470</name>
</gene>
<proteinExistence type="predicted"/>
<dbReference type="Gene3D" id="1.10.3210.10">
    <property type="entry name" value="Hypothetical protein af1432"/>
    <property type="match status" value="1"/>
</dbReference>
<evidence type="ECO:0000259" key="2">
    <source>
        <dbReference type="PROSITE" id="PS51831"/>
    </source>
</evidence>
<dbReference type="GO" id="GO:0031125">
    <property type="term" value="P:rRNA 3'-end processing"/>
    <property type="evidence" value="ECO:0007669"/>
    <property type="project" value="TreeGrafter"/>
</dbReference>
<dbReference type="AlphaFoldDB" id="A0A517R7U3"/>
<dbReference type="InterPro" id="IPR003607">
    <property type="entry name" value="HD/PDEase_dom"/>
</dbReference>
<dbReference type="Pfam" id="PF01966">
    <property type="entry name" value="HD"/>
    <property type="match status" value="1"/>
</dbReference>
<dbReference type="KEGG" id="svp:Pan189_43470"/>
<keyword evidence="1 3" id="KW-0378">Hydrolase</keyword>
<dbReference type="RefSeq" id="WP_145366041.1">
    <property type="nucleotide sequence ID" value="NZ_CP036268.1"/>
</dbReference>
<evidence type="ECO:0000256" key="1">
    <source>
        <dbReference type="ARBA" id="ARBA00022801"/>
    </source>
</evidence>
<sequence>MPLFPDTPRTRLADLEDGEEAEFFALLVQKDKSTTRDGKPYYRVQFRDPGRTVTAMVWNDSPQFADCHGSWQPGHFFRMTAKFGQTKYGPQIDLREIRAVTDDDRTDGFDPADFSESTKFDRPGLFAELNSLAQEHIDDPQVLRLVTEILDDNEAMLLTHPAAARNHHAFVGGFLEHVVSVTRTAAYLADKYVDLYPEMSPPLSKGLVVAGAILHDIGKLIELRATPAGAEYTAEGRLVGHILLGRDIVRDKANQIEDFDAETLLRLEHIVISHQNLPEWGSPISPHTPEALLVHYADDIDAKFQMMASALSPTDAQDEFTGRDNGLRRMIFRGLHRESESPE</sequence>
<dbReference type="PANTHER" id="PTHR37294:SF1">
    <property type="entry name" value="3'-5' EXORIBONUCLEASE YHAM"/>
    <property type="match status" value="1"/>
</dbReference>
<accession>A0A517R7U3</accession>